<keyword evidence="2 5" id="KW-0812">Transmembrane</keyword>
<dbReference type="InterPro" id="IPR035906">
    <property type="entry name" value="MetI-like_sf"/>
</dbReference>
<evidence type="ECO:0000313" key="6">
    <source>
        <dbReference type="EMBL" id="GAG43926.1"/>
    </source>
</evidence>
<feature type="non-terminal residue" evidence="6">
    <location>
        <position position="126"/>
    </location>
</feature>
<feature type="transmembrane region" description="Helical" evidence="5">
    <location>
        <begin position="25"/>
        <end position="46"/>
    </location>
</feature>
<feature type="transmembrane region" description="Helical" evidence="5">
    <location>
        <begin position="97"/>
        <end position="117"/>
    </location>
</feature>
<reference evidence="6" key="1">
    <citation type="journal article" date="2014" name="Front. Microbiol.">
        <title>High frequency of phylogenetically diverse reductive dehalogenase-homologous genes in deep subseafloor sedimentary metagenomes.</title>
        <authorList>
            <person name="Kawai M."/>
            <person name="Futagami T."/>
            <person name="Toyoda A."/>
            <person name="Takaki Y."/>
            <person name="Nishi S."/>
            <person name="Hori S."/>
            <person name="Arai W."/>
            <person name="Tsubouchi T."/>
            <person name="Morono Y."/>
            <person name="Uchiyama I."/>
            <person name="Ito T."/>
            <person name="Fujiyama A."/>
            <person name="Inagaki F."/>
            <person name="Takami H."/>
        </authorList>
    </citation>
    <scope>NUCLEOTIDE SEQUENCE</scope>
    <source>
        <strain evidence="6">Expedition CK06-06</strain>
    </source>
</reference>
<evidence type="ECO:0000256" key="1">
    <source>
        <dbReference type="ARBA" id="ARBA00004141"/>
    </source>
</evidence>
<comment type="subcellular location">
    <subcellularLocation>
        <location evidence="1">Membrane</location>
        <topology evidence="1">Multi-pass membrane protein</topology>
    </subcellularLocation>
</comment>
<proteinExistence type="predicted"/>
<gene>
    <name evidence="6" type="ORF">S01H1_78184</name>
</gene>
<protein>
    <recommendedName>
        <fullName evidence="7">ABC transmembrane type-1 domain-containing protein</fullName>
    </recommendedName>
</protein>
<keyword evidence="4 5" id="KW-0472">Membrane</keyword>
<dbReference type="Gene3D" id="1.10.3720.10">
    <property type="entry name" value="MetI-like"/>
    <property type="match status" value="1"/>
</dbReference>
<evidence type="ECO:0000256" key="4">
    <source>
        <dbReference type="ARBA" id="ARBA00023136"/>
    </source>
</evidence>
<name>X0Z5Y9_9ZZZZ</name>
<organism evidence="6">
    <name type="scientific">marine sediment metagenome</name>
    <dbReference type="NCBI Taxonomy" id="412755"/>
    <lineage>
        <taxon>unclassified sequences</taxon>
        <taxon>metagenomes</taxon>
        <taxon>ecological metagenomes</taxon>
    </lineage>
</organism>
<dbReference type="AlphaFoldDB" id="X0Z5Y9"/>
<evidence type="ECO:0008006" key="7">
    <source>
        <dbReference type="Google" id="ProtNLM"/>
    </source>
</evidence>
<dbReference type="EMBL" id="BARS01052601">
    <property type="protein sequence ID" value="GAG43926.1"/>
    <property type="molecule type" value="Genomic_DNA"/>
</dbReference>
<evidence type="ECO:0000256" key="2">
    <source>
        <dbReference type="ARBA" id="ARBA00022692"/>
    </source>
</evidence>
<accession>X0Z5Y9</accession>
<comment type="caution">
    <text evidence="6">The sequence shown here is derived from an EMBL/GenBank/DDBJ whole genome shotgun (WGS) entry which is preliminary data.</text>
</comment>
<evidence type="ECO:0000256" key="5">
    <source>
        <dbReference type="SAM" id="Phobius"/>
    </source>
</evidence>
<keyword evidence="3 5" id="KW-1133">Transmembrane helix</keyword>
<dbReference type="GO" id="GO:0016020">
    <property type="term" value="C:membrane"/>
    <property type="evidence" value="ECO:0007669"/>
    <property type="project" value="UniProtKB-SubCell"/>
</dbReference>
<evidence type="ECO:0000256" key="3">
    <source>
        <dbReference type="ARBA" id="ARBA00022989"/>
    </source>
</evidence>
<sequence>MHMARTSSVSTVSRRAVPFWRNVRVIQALSQIAFVALVIVVAGVLYSNMKHGLENRGLWGGFSFLRLEASFDIGEGITYDPSDSYARAFLVGVVNTLRVTAVGIVLATILGVVAGVARLSSNWLVN</sequence>